<protein>
    <submittedName>
        <fullName evidence="1">Predicted protein</fullName>
    </submittedName>
</protein>
<proteinExistence type="predicted"/>
<dbReference type="InParanoid" id="E4ZR26"/>
<reference evidence="2" key="1">
    <citation type="journal article" date="2011" name="Nat. Commun.">
        <title>Effector diversification within compartments of the Leptosphaeria maculans genome affected by Repeat-Induced Point mutations.</title>
        <authorList>
            <person name="Rouxel T."/>
            <person name="Grandaubert J."/>
            <person name="Hane J.K."/>
            <person name="Hoede C."/>
            <person name="van de Wouw A.P."/>
            <person name="Couloux A."/>
            <person name="Dominguez V."/>
            <person name="Anthouard V."/>
            <person name="Bally P."/>
            <person name="Bourras S."/>
            <person name="Cozijnsen A.J."/>
            <person name="Ciuffetti L.M."/>
            <person name="Degrave A."/>
            <person name="Dilmaghani A."/>
            <person name="Duret L."/>
            <person name="Fudal I."/>
            <person name="Goodwin S.B."/>
            <person name="Gout L."/>
            <person name="Glaser N."/>
            <person name="Linglin J."/>
            <person name="Kema G.H.J."/>
            <person name="Lapalu N."/>
            <person name="Lawrence C.B."/>
            <person name="May K."/>
            <person name="Meyer M."/>
            <person name="Ollivier B."/>
            <person name="Poulain J."/>
            <person name="Schoch C.L."/>
            <person name="Simon A."/>
            <person name="Spatafora J.W."/>
            <person name="Stachowiak A."/>
            <person name="Turgeon B.G."/>
            <person name="Tyler B.M."/>
            <person name="Vincent D."/>
            <person name="Weissenbach J."/>
            <person name="Amselem J."/>
            <person name="Quesneville H."/>
            <person name="Oliver R.P."/>
            <person name="Wincker P."/>
            <person name="Balesdent M.-H."/>
            <person name="Howlett B.J."/>
        </authorList>
    </citation>
    <scope>NUCLEOTIDE SEQUENCE [LARGE SCALE GENOMIC DNA]</scope>
    <source>
        <strain evidence="2">JN3 / isolate v23.1.3 / race Av1-4-5-6-7-8</strain>
    </source>
</reference>
<dbReference type="HOGENOM" id="CLU_2996892_0_0_1"/>
<evidence type="ECO:0000313" key="2">
    <source>
        <dbReference type="Proteomes" id="UP000002668"/>
    </source>
</evidence>
<keyword evidence="2" id="KW-1185">Reference proteome</keyword>
<dbReference type="AlphaFoldDB" id="E4ZR26"/>
<evidence type="ECO:0000313" key="1">
    <source>
        <dbReference type="EMBL" id="CBX93691.1"/>
    </source>
</evidence>
<dbReference type="Proteomes" id="UP000002668">
    <property type="component" value="Genome"/>
</dbReference>
<sequence length="57" mass="6299">MICRSRLPPDTSDRKYFSYHVGHGNQQGIGAVREHLHAPCLAGGLFDTLFLTENDGV</sequence>
<dbReference type="VEuPathDB" id="FungiDB:LEMA_uP033650.1"/>
<gene>
    <name evidence="1" type="ORF">LEMA_uP033650.1</name>
</gene>
<name>E4ZR26_LEPMJ</name>
<accession>E4ZR26</accession>
<organism evidence="2">
    <name type="scientific">Leptosphaeria maculans (strain JN3 / isolate v23.1.3 / race Av1-4-5-6-7-8)</name>
    <name type="common">Blackleg fungus</name>
    <name type="synonym">Phoma lingam</name>
    <dbReference type="NCBI Taxonomy" id="985895"/>
    <lineage>
        <taxon>Eukaryota</taxon>
        <taxon>Fungi</taxon>
        <taxon>Dikarya</taxon>
        <taxon>Ascomycota</taxon>
        <taxon>Pezizomycotina</taxon>
        <taxon>Dothideomycetes</taxon>
        <taxon>Pleosporomycetidae</taxon>
        <taxon>Pleosporales</taxon>
        <taxon>Pleosporineae</taxon>
        <taxon>Leptosphaeriaceae</taxon>
        <taxon>Plenodomus</taxon>
        <taxon>Plenodomus lingam/Leptosphaeria maculans species complex</taxon>
    </lineage>
</organism>
<dbReference type="EMBL" id="FP929116">
    <property type="protein sequence ID" value="CBX93691.1"/>
    <property type="molecule type" value="Genomic_DNA"/>
</dbReference>